<name>A0A0E9P642_ANGAN</name>
<accession>A0A0E9P642</accession>
<organism evidence="1">
    <name type="scientific">Anguilla anguilla</name>
    <name type="common">European freshwater eel</name>
    <name type="synonym">Muraena anguilla</name>
    <dbReference type="NCBI Taxonomy" id="7936"/>
    <lineage>
        <taxon>Eukaryota</taxon>
        <taxon>Metazoa</taxon>
        <taxon>Chordata</taxon>
        <taxon>Craniata</taxon>
        <taxon>Vertebrata</taxon>
        <taxon>Euteleostomi</taxon>
        <taxon>Actinopterygii</taxon>
        <taxon>Neopterygii</taxon>
        <taxon>Teleostei</taxon>
        <taxon>Anguilliformes</taxon>
        <taxon>Anguillidae</taxon>
        <taxon>Anguilla</taxon>
    </lineage>
</organism>
<evidence type="ECO:0000313" key="1">
    <source>
        <dbReference type="EMBL" id="JAG99948.1"/>
    </source>
</evidence>
<reference evidence="1" key="1">
    <citation type="submission" date="2014-11" db="EMBL/GenBank/DDBJ databases">
        <authorList>
            <person name="Amaro Gonzalez C."/>
        </authorList>
    </citation>
    <scope>NUCLEOTIDE SEQUENCE</scope>
</reference>
<sequence>MCTDTTTVLLCLRDKQFPTVIY</sequence>
<dbReference type="AlphaFoldDB" id="A0A0E9P642"/>
<reference evidence="1" key="2">
    <citation type="journal article" date="2015" name="Fish Shellfish Immunol.">
        <title>Early steps in the European eel (Anguilla anguilla)-Vibrio vulnificus interaction in the gills: Role of the RtxA13 toxin.</title>
        <authorList>
            <person name="Callol A."/>
            <person name="Pajuelo D."/>
            <person name="Ebbesson L."/>
            <person name="Teles M."/>
            <person name="MacKenzie S."/>
            <person name="Amaro C."/>
        </authorList>
    </citation>
    <scope>NUCLEOTIDE SEQUENCE</scope>
</reference>
<protein>
    <submittedName>
        <fullName evidence="1">Uncharacterized protein</fullName>
    </submittedName>
</protein>
<proteinExistence type="predicted"/>
<dbReference type="EMBL" id="GBXM01108628">
    <property type="protein sequence ID" value="JAG99948.1"/>
    <property type="molecule type" value="Transcribed_RNA"/>
</dbReference>